<name>A0A1D1ZHM7_9ARAE</name>
<dbReference type="AlphaFoldDB" id="A0A1D1ZHM7"/>
<sequence>MENPQVERPAHAAVDVDNLVSFLEGILQQEESRRASPPTIHRVRPSVREEDPRAYDPKILSLGPFHRGRDGMEEMDKLKRRFMNDLLRRSPHLHSVKRYVDAVVGCSEEASAMYGGRLDRQHHLFADGFVETMVLDGCFLLELLVKSGLGELGTALAAANANTTLVRNDCLLVENQIPFCVVEALFHESCVDWSSLGEHRSPPSLRELATHFLKIKKPPVQPAAAPQVYHLLHLYHSSLDPARWPDSPAKSFRQRVARNLSKLNLVSPIFYGVLYWVFMCKWPSLSPSDSGKCPRMVPCATELMEAGIHIKKRHFQKKGEECFLRVSFEEGTLEVPFLSVEESTNSKFRNLVAFEQCCPQVGNYFTSYAVFMDNIINTAADVAVLRSCGVMESKLGSDKEVAHMFNTVCKGAHLNYDKHYLAQVFKGVKQYCVASRHRWRAKLVHEYFSSPWSLISVVVASLLLIFTGMQAVYAMVAYYRPPK</sequence>
<dbReference type="PANTHER" id="PTHR31170">
    <property type="entry name" value="BNAC04G53230D PROTEIN"/>
    <property type="match status" value="1"/>
</dbReference>
<feature type="transmembrane region" description="Helical" evidence="1">
    <location>
        <begin position="452"/>
        <end position="479"/>
    </location>
</feature>
<gene>
    <name evidence="2" type="primary">At3g47200_9</name>
    <name evidence="2" type="ORF">g.40786</name>
</gene>
<keyword evidence="1" id="KW-1133">Transmembrane helix</keyword>
<dbReference type="PANTHER" id="PTHR31170:SF25">
    <property type="entry name" value="BNAA09G04570D PROTEIN"/>
    <property type="match status" value="1"/>
</dbReference>
<dbReference type="InterPro" id="IPR004158">
    <property type="entry name" value="DUF247_pln"/>
</dbReference>
<accession>A0A1D1ZHM7</accession>
<evidence type="ECO:0000313" key="2">
    <source>
        <dbReference type="EMBL" id="JAT66398.1"/>
    </source>
</evidence>
<keyword evidence="1" id="KW-0812">Transmembrane</keyword>
<protein>
    <submittedName>
        <fullName evidence="2">UPF0481 protein At3g47200</fullName>
    </submittedName>
</protein>
<keyword evidence="1" id="KW-0472">Membrane</keyword>
<reference evidence="2" key="1">
    <citation type="submission" date="2015-07" db="EMBL/GenBank/DDBJ databases">
        <title>Transcriptome Assembly of Anthurium amnicola.</title>
        <authorList>
            <person name="Suzuki J."/>
        </authorList>
    </citation>
    <scope>NUCLEOTIDE SEQUENCE</scope>
</reference>
<dbReference type="EMBL" id="GDJX01001538">
    <property type="protein sequence ID" value="JAT66398.1"/>
    <property type="molecule type" value="Transcribed_RNA"/>
</dbReference>
<organism evidence="2">
    <name type="scientific">Anthurium amnicola</name>
    <dbReference type="NCBI Taxonomy" id="1678845"/>
    <lineage>
        <taxon>Eukaryota</taxon>
        <taxon>Viridiplantae</taxon>
        <taxon>Streptophyta</taxon>
        <taxon>Embryophyta</taxon>
        <taxon>Tracheophyta</taxon>
        <taxon>Spermatophyta</taxon>
        <taxon>Magnoliopsida</taxon>
        <taxon>Liliopsida</taxon>
        <taxon>Araceae</taxon>
        <taxon>Pothoideae</taxon>
        <taxon>Potheae</taxon>
        <taxon>Anthurium</taxon>
    </lineage>
</organism>
<evidence type="ECO:0000256" key="1">
    <source>
        <dbReference type="SAM" id="Phobius"/>
    </source>
</evidence>
<proteinExistence type="predicted"/>
<dbReference type="Pfam" id="PF03140">
    <property type="entry name" value="DUF247"/>
    <property type="match status" value="1"/>
</dbReference>